<dbReference type="EMBL" id="JACIFO010000010">
    <property type="protein sequence ID" value="MBB4119808.1"/>
    <property type="molecule type" value="Genomic_DNA"/>
</dbReference>
<dbReference type="RefSeq" id="WP_183478152.1">
    <property type="nucleotide sequence ID" value="NZ_JACIFO010000010.1"/>
</dbReference>
<dbReference type="Proteomes" id="UP000553034">
    <property type="component" value="Unassembled WGS sequence"/>
</dbReference>
<accession>A0A840ENU8</accession>
<evidence type="ECO:0000313" key="2">
    <source>
        <dbReference type="EMBL" id="MBB4119808.1"/>
    </source>
</evidence>
<feature type="chain" id="PRO_5032490102" evidence="1">
    <location>
        <begin position="24"/>
        <end position="218"/>
    </location>
</feature>
<reference evidence="2 3" key="1">
    <citation type="submission" date="2020-08" db="EMBL/GenBank/DDBJ databases">
        <title>Genomic Encyclopedia of Type Strains, Phase IV (KMG-IV): sequencing the most valuable type-strain genomes for metagenomic binning, comparative biology and taxonomic classification.</title>
        <authorList>
            <person name="Goeker M."/>
        </authorList>
    </citation>
    <scope>NUCLEOTIDE SEQUENCE [LARGE SCALE GENOMIC DNA]</scope>
    <source>
        <strain evidence="2 3">DSM 29568</strain>
    </source>
</reference>
<feature type="signal peptide" evidence="1">
    <location>
        <begin position="1"/>
        <end position="23"/>
    </location>
</feature>
<dbReference type="PROSITE" id="PS51257">
    <property type="entry name" value="PROKAR_LIPOPROTEIN"/>
    <property type="match status" value="1"/>
</dbReference>
<gene>
    <name evidence="2" type="ORF">GGR32_002114</name>
</gene>
<comment type="caution">
    <text evidence="2">The sequence shown here is derived from an EMBL/GenBank/DDBJ whole genome shotgun (WGS) entry which is preliminary data.</text>
</comment>
<protein>
    <submittedName>
        <fullName evidence="2">Uncharacterized protein</fullName>
    </submittedName>
</protein>
<evidence type="ECO:0000256" key="1">
    <source>
        <dbReference type="SAM" id="SignalP"/>
    </source>
</evidence>
<evidence type="ECO:0000313" key="3">
    <source>
        <dbReference type="Proteomes" id="UP000553034"/>
    </source>
</evidence>
<keyword evidence="1" id="KW-0732">Signal</keyword>
<dbReference type="AlphaFoldDB" id="A0A840ENU8"/>
<name>A0A840ENU8_9FLAO</name>
<proteinExistence type="predicted"/>
<organism evidence="2 3">
    <name type="scientific">Mesonia hippocampi</name>
    <dbReference type="NCBI Taxonomy" id="1628250"/>
    <lineage>
        <taxon>Bacteria</taxon>
        <taxon>Pseudomonadati</taxon>
        <taxon>Bacteroidota</taxon>
        <taxon>Flavobacteriia</taxon>
        <taxon>Flavobacteriales</taxon>
        <taxon>Flavobacteriaceae</taxon>
        <taxon>Mesonia</taxon>
    </lineage>
</organism>
<keyword evidence="3" id="KW-1185">Reference proteome</keyword>
<sequence>MKKIFTLVLLVFFIFSCSTPQKAFITDDIKYFNENNIEISKTKFYEELSANHLLSSAYIKEGLRFHKKLILGRQEEGDITNLPLFKNLIETRTNQKLDDTKPIVIIYYPGKDPCNMSGTATRKSKERSYNKLEKGLEEIAQIKPIYIYKDNDGLEDYESISFYKDPDGMIERLFFKEHYPCMSFVVVDKNGHFRSYFGEFPYEYVWETTKLMLDDKKL</sequence>